<dbReference type="STRING" id="350688.Clos_1835"/>
<keyword evidence="2" id="KW-1185">Reference proteome</keyword>
<sequence>MVLISGCLIGVNCKYNGKHNLREEILTHFNGENLAPICPEQLGGLTTPRLPAEIQGGDGKDVLHGRAKVVRSDGVDVTEEFIKGANETLKIAKSLGITKAILKAKSPSCGAGKIYDGSFSDIIIDGDGVTTALLKENGIEVYSDEEFSEKI</sequence>
<dbReference type="Proteomes" id="UP000000269">
    <property type="component" value="Chromosome"/>
</dbReference>
<dbReference type="Pfam" id="PF04463">
    <property type="entry name" value="2-thiour_desulf"/>
    <property type="match status" value="1"/>
</dbReference>
<dbReference type="eggNOG" id="COG1683">
    <property type="taxonomic scope" value="Bacteria"/>
</dbReference>
<reference evidence="2" key="1">
    <citation type="submission" date="2007-10" db="EMBL/GenBank/DDBJ databases">
        <title>Complete genome of Alkaliphilus oremlandii OhILAs.</title>
        <authorList>
            <person name="Copeland A."/>
            <person name="Lucas S."/>
            <person name="Lapidus A."/>
            <person name="Barry K."/>
            <person name="Detter J.C."/>
            <person name="Glavina del Rio T."/>
            <person name="Hammon N."/>
            <person name="Israni S."/>
            <person name="Dalin E."/>
            <person name="Tice H."/>
            <person name="Pitluck S."/>
            <person name="Chain P."/>
            <person name="Malfatti S."/>
            <person name="Shin M."/>
            <person name="Vergez L."/>
            <person name="Schmutz J."/>
            <person name="Larimer F."/>
            <person name="Land M."/>
            <person name="Hauser L."/>
            <person name="Kyrpides N."/>
            <person name="Mikhailova N."/>
            <person name="Stolz J.F."/>
            <person name="Dawson A."/>
            <person name="Fisher E."/>
            <person name="Crable B."/>
            <person name="Perera E."/>
            <person name="Lisak J."/>
            <person name="Ranganathan M."/>
            <person name="Basu P."/>
            <person name="Richardson P."/>
        </authorList>
    </citation>
    <scope>NUCLEOTIDE SEQUENCE [LARGE SCALE GENOMIC DNA]</scope>
    <source>
        <strain evidence="2">OhILAs</strain>
    </source>
</reference>
<dbReference type="OrthoDB" id="9797779at2"/>
<dbReference type="HOGENOM" id="CLU_076318_1_1_9"/>
<organism evidence="1 2">
    <name type="scientific">Alkaliphilus oremlandii (strain OhILAs)</name>
    <name type="common">Clostridium oremlandii (strain OhILAs)</name>
    <dbReference type="NCBI Taxonomy" id="350688"/>
    <lineage>
        <taxon>Bacteria</taxon>
        <taxon>Bacillati</taxon>
        <taxon>Bacillota</taxon>
        <taxon>Clostridia</taxon>
        <taxon>Peptostreptococcales</taxon>
        <taxon>Natronincolaceae</taxon>
        <taxon>Alkaliphilus</taxon>
    </lineage>
</organism>
<name>A8MHU3_ALKOO</name>
<evidence type="ECO:0000313" key="2">
    <source>
        <dbReference type="Proteomes" id="UP000000269"/>
    </source>
</evidence>
<gene>
    <name evidence="1" type="ordered locus">Clos_1835</name>
</gene>
<dbReference type="PANTHER" id="PTHR30087">
    <property type="entry name" value="INNER MEMBRANE PROTEIN"/>
    <property type="match status" value="1"/>
</dbReference>
<dbReference type="RefSeq" id="WP_012159687.1">
    <property type="nucleotide sequence ID" value="NC_009922.1"/>
</dbReference>
<protein>
    <submittedName>
        <fullName evidence="1">Uncharacterized protein</fullName>
    </submittedName>
</protein>
<accession>A8MHU3</accession>
<dbReference type="AlphaFoldDB" id="A8MHU3"/>
<dbReference type="EMBL" id="CP000853">
    <property type="protein sequence ID" value="ABW19375.1"/>
    <property type="molecule type" value="Genomic_DNA"/>
</dbReference>
<dbReference type="KEGG" id="aoe:Clos_1835"/>
<dbReference type="PANTHER" id="PTHR30087:SF1">
    <property type="entry name" value="HYPOTHETICAL CYTOSOLIC PROTEIN"/>
    <property type="match status" value="1"/>
</dbReference>
<proteinExistence type="predicted"/>
<evidence type="ECO:0000313" key="1">
    <source>
        <dbReference type="EMBL" id="ABW19375.1"/>
    </source>
</evidence>
<dbReference type="InterPro" id="IPR007553">
    <property type="entry name" value="2-thiour_desulf"/>
</dbReference>